<dbReference type="InterPro" id="IPR049012">
    <property type="entry name" value="Mutator_transp_dom"/>
</dbReference>
<feature type="compositionally biased region" description="Polar residues" evidence="1">
    <location>
        <begin position="48"/>
        <end position="66"/>
    </location>
</feature>
<dbReference type="PANTHER" id="PTHR33309">
    <property type="entry name" value="KERATIN, ULTRA HIGH-SULFUR MATRIX PROTEIN-LIKE"/>
    <property type="match status" value="1"/>
</dbReference>
<organism evidence="3 4">
    <name type="scientific">Elysia crispata</name>
    <name type="common">lettuce slug</name>
    <dbReference type="NCBI Taxonomy" id="231223"/>
    <lineage>
        <taxon>Eukaryota</taxon>
        <taxon>Metazoa</taxon>
        <taxon>Spiralia</taxon>
        <taxon>Lophotrochozoa</taxon>
        <taxon>Mollusca</taxon>
        <taxon>Gastropoda</taxon>
        <taxon>Heterobranchia</taxon>
        <taxon>Euthyneura</taxon>
        <taxon>Panpulmonata</taxon>
        <taxon>Sacoglossa</taxon>
        <taxon>Placobranchoidea</taxon>
        <taxon>Plakobranchidae</taxon>
        <taxon>Elysia</taxon>
    </lineage>
</organism>
<feature type="region of interest" description="Disordered" evidence="1">
    <location>
        <begin position="616"/>
        <end position="645"/>
    </location>
</feature>
<accession>A0AAE1AAE1</accession>
<dbReference type="EMBL" id="JAWDGP010002296">
    <property type="protein sequence ID" value="KAK3784253.1"/>
    <property type="molecule type" value="Genomic_DNA"/>
</dbReference>
<keyword evidence="4" id="KW-1185">Reference proteome</keyword>
<sequence>MPRKKFQRQQKHLEKARAQRRTHIEGDLPDQPDCPPPTVRDSPPEQPQQPGTSTSTEEAHPSTSRAPCTPPPRQDRLIIPLSSPLPASPEEETPLTRSQKKLAFFQGQNVEEPSDVKRTIVELPQINKLLQDLRCHDCMSDEGLKLQTPTRYGLAVKIEAVCNACGSLLSSQFTSARNATSTSRPKPFVTNEATVMASLLSGMGPYSFNNFCESLEMPGLHQKTFNNIAKRLYSQNERLADQVFSGRQYALDVGEEDIIDISVSFDGSWLTRGHKSLIGIGCVIDVLTGLILDGHVCSLHCHICAQSGAFVKRETLHRYERWRQEHIASGECTINFEGTSGLMEVKAAEVLWSRSVQRHKMRYTTMVSDGDSKAHTKLLELQPYGPDEVIDKEDCINHVGKRLGAALRNLVSDCSKRGVTLGGRGRGRLTAESIRKLQIYYSRAIRRAKTAEEMRRNILASVYHGYSTDDLPQHQFCPPGPDSWCFFKRSIGEHLYPTGHHKRVHTALDYDLLHRYLEPIYDRLASLQLLRKCELKATQNPNESFHHSVWSRCSKKNFHSLKRVEFALISAAAEFNSGPFGLKTVKQSLGFREGEHGQRLGGARLKKRLYKSTLVEQKKAKKRKKKARLEKEAEEGGPSYQSGMF</sequence>
<protein>
    <recommendedName>
        <fullName evidence="2">Mutator-like transposase domain-containing protein</fullName>
    </recommendedName>
</protein>
<comment type="caution">
    <text evidence="3">The sequence shown here is derived from an EMBL/GenBank/DDBJ whole genome shotgun (WGS) entry which is preliminary data.</text>
</comment>
<dbReference type="Pfam" id="PF20700">
    <property type="entry name" value="Mutator"/>
    <property type="match status" value="1"/>
</dbReference>
<evidence type="ECO:0000259" key="2">
    <source>
        <dbReference type="Pfam" id="PF20700"/>
    </source>
</evidence>
<reference evidence="3" key="1">
    <citation type="journal article" date="2023" name="G3 (Bethesda)">
        <title>A reference genome for the long-term kleptoplast-retaining sea slug Elysia crispata morphotype clarki.</title>
        <authorList>
            <person name="Eastman K.E."/>
            <person name="Pendleton A.L."/>
            <person name="Shaikh M.A."/>
            <person name="Suttiyut T."/>
            <person name="Ogas R."/>
            <person name="Tomko P."/>
            <person name="Gavelis G."/>
            <person name="Widhalm J.R."/>
            <person name="Wisecaver J.H."/>
        </authorList>
    </citation>
    <scope>NUCLEOTIDE SEQUENCE</scope>
    <source>
        <strain evidence="3">ECLA1</strain>
    </source>
</reference>
<name>A0AAE1AAE1_9GAST</name>
<feature type="compositionally biased region" description="Basic and acidic residues" evidence="1">
    <location>
        <begin position="11"/>
        <end position="26"/>
    </location>
</feature>
<proteinExistence type="predicted"/>
<feature type="compositionally biased region" description="Basic residues" evidence="1">
    <location>
        <begin position="619"/>
        <end position="628"/>
    </location>
</feature>
<dbReference type="Proteomes" id="UP001283361">
    <property type="component" value="Unassembled WGS sequence"/>
</dbReference>
<evidence type="ECO:0000313" key="4">
    <source>
        <dbReference type="Proteomes" id="UP001283361"/>
    </source>
</evidence>
<feature type="domain" description="Mutator-like transposase" evidence="2">
    <location>
        <begin position="118"/>
        <end position="485"/>
    </location>
</feature>
<evidence type="ECO:0000256" key="1">
    <source>
        <dbReference type="SAM" id="MobiDB-lite"/>
    </source>
</evidence>
<gene>
    <name evidence="3" type="ORF">RRG08_031637</name>
</gene>
<evidence type="ECO:0000313" key="3">
    <source>
        <dbReference type="EMBL" id="KAK3784253.1"/>
    </source>
</evidence>
<feature type="region of interest" description="Disordered" evidence="1">
    <location>
        <begin position="1"/>
        <end position="96"/>
    </location>
</feature>
<dbReference type="PANTHER" id="PTHR33309:SF3">
    <property type="entry name" value="CCHC-TYPE DOMAIN-CONTAINING PROTEIN"/>
    <property type="match status" value="1"/>
</dbReference>
<feature type="compositionally biased region" description="Basic residues" evidence="1">
    <location>
        <begin position="1"/>
        <end position="10"/>
    </location>
</feature>
<dbReference type="AlphaFoldDB" id="A0AAE1AAE1"/>